<feature type="compositionally biased region" description="Pro residues" evidence="1">
    <location>
        <begin position="104"/>
        <end position="114"/>
    </location>
</feature>
<comment type="caution">
    <text evidence="2">The sequence shown here is derived from an EMBL/GenBank/DDBJ whole genome shotgun (WGS) entry which is preliminary data.</text>
</comment>
<proteinExistence type="predicted"/>
<evidence type="ECO:0000313" key="2">
    <source>
        <dbReference type="EMBL" id="GGM51460.1"/>
    </source>
</evidence>
<reference evidence="2" key="2">
    <citation type="submission" date="2020-09" db="EMBL/GenBank/DDBJ databases">
        <authorList>
            <person name="Sun Q."/>
            <person name="Zhou Y."/>
        </authorList>
    </citation>
    <scope>NUCLEOTIDE SEQUENCE</scope>
    <source>
        <strain evidence="2">CGMCC 4.5737</strain>
    </source>
</reference>
<organism evidence="2 3">
    <name type="scientific">Longimycelium tulufanense</name>
    <dbReference type="NCBI Taxonomy" id="907463"/>
    <lineage>
        <taxon>Bacteria</taxon>
        <taxon>Bacillati</taxon>
        <taxon>Actinomycetota</taxon>
        <taxon>Actinomycetes</taxon>
        <taxon>Pseudonocardiales</taxon>
        <taxon>Pseudonocardiaceae</taxon>
        <taxon>Longimycelium</taxon>
    </lineage>
</organism>
<dbReference type="AlphaFoldDB" id="A0A8J3FTR4"/>
<gene>
    <name evidence="2" type="ORF">GCM10012275_22940</name>
</gene>
<reference evidence="2" key="1">
    <citation type="journal article" date="2014" name="Int. J. Syst. Evol. Microbiol.">
        <title>Complete genome sequence of Corynebacterium casei LMG S-19264T (=DSM 44701T), isolated from a smear-ripened cheese.</title>
        <authorList>
            <consortium name="US DOE Joint Genome Institute (JGI-PGF)"/>
            <person name="Walter F."/>
            <person name="Albersmeier A."/>
            <person name="Kalinowski J."/>
            <person name="Ruckert C."/>
        </authorList>
    </citation>
    <scope>NUCLEOTIDE SEQUENCE</scope>
    <source>
        <strain evidence="2">CGMCC 4.5737</strain>
    </source>
</reference>
<evidence type="ECO:0000256" key="1">
    <source>
        <dbReference type="SAM" id="MobiDB-lite"/>
    </source>
</evidence>
<evidence type="ECO:0000313" key="3">
    <source>
        <dbReference type="Proteomes" id="UP000637578"/>
    </source>
</evidence>
<feature type="region of interest" description="Disordered" evidence="1">
    <location>
        <begin position="56"/>
        <end position="150"/>
    </location>
</feature>
<keyword evidence="3" id="KW-1185">Reference proteome</keyword>
<protein>
    <submittedName>
        <fullName evidence="2">Uncharacterized protein</fullName>
    </submittedName>
</protein>
<accession>A0A8J3FTR4</accession>
<feature type="compositionally biased region" description="Low complexity" evidence="1">
    <location>
        <begin position="115"/>
        <end position="133"/>
    </location>
</feature>
<dbReference type="RefSeq" id="WP_189056793.1">
    <property type="nucleotide sequence ID" value="NZ_BMMK01000009.1"/>
</dbReference>
<dbReference type="EMBL" id="BMMK01000009">
    <property type="protein sequence ID" value="GGM51460.1"/>
    <property type="molecule type" value="Genomic_DNA"/>
</dbReference>
<name>A0A8J3FTR4_9PSEU</name>
<sequence length="150" mass="16719">MEGEAVVALRRQLDGISREQADRLELAARRVAETEKQTAERNTEFSQKALRLAERVRADAMARNPMTPKKKPDTLALGQVEEDEEENRHFSYPVPPRAEQVAPAEPPSASPPWSAPAAQAGPQRSARPAARRPMPGDDDDEDFSQQSWLH</sequence>
<dbReference type="Proteomes" id="UP000637578">
    <property type="component" value="Unassembled WGS sequence"/>
</dbReference>